<dbReference type="RefSeq" id="WP_183368407.1">
    <property type="nucleotide sequence ID" value="NZ_JACIEZ010000015.1"/>
</dbReference>
<feature type="region of interest" description="Disordered" evidence="1">
    <location>
        <begin position="42"/>
        <end position="63"/>
    </location>
</feature>
<proteinExistence type="predicted"/>
<feature type="compositionally biased region" description="Basic and acidic residues" evidence="1">
    <location>
        <begin position="42"/>
        <end position="52"/>
    </location>
</feature>
<dbReference type="Proteomes" id="UP000528286">
    <property type="component" value="Unassembled WGS sequence"/>
</dbReference>
<organism evidence="2 3">
    <name type="scientific">Gellertiella hungarica</name>
    <dbReference type="NCBI Taxonomy" id="1572859"/>
    <lineage>
        <taxon>Bacteria</taxon>
        <taxon>Pseudomonadati</taxon>
        <taxon>Pseudomonadota</taxon>
        <taxon>Alphaproteobacteria</taxon>
        <taxon>Hyphomicrobiales</taxon>
        <taxon>Rhizobiaceae</taxon>
        <taxon>Gellertiella</taxon>
    </lineage>
</organism>
<evidence type="ECO:0000313" key="2">
    <source>
        <dbReference type="EMBL" id="MBB4067170.1"/>
    </source>
</evidence>
<comment type="caution">
    <text evidence="2">The sequence shown here is derived from an EMBL/GenBank/DDBJ whole genome shotgun (WGS) entry which is preliminary data.</text>
</comment>
<protein>
    <submittedName>
        <fullName evidence="2">Uncharacterized protein</fullName>
    </submittedName>
</protein>
<dbReference type="AlphaFoldDB" id="A0A7W6J999"/>
<feature type="compositionally biased region" description="Basic residues" evidence="1">
    <location>
        <begin position="162"/>
        <end position="173"/>
    </location>
</feature>
<gene>
    <name evidence="2" type="ORF">GGR23_004399</name>
</gene>
<evidence type="ECO:0000313" key="3">
    <source>
        <dbReference type="Proteomes" id="UP000528286"/>
    </source>
</evidence>
<evidence type="ECO:0000256" key="1">
    <source>
        <dbReference type="SAM" id="MobiDB-lite"/>
    </source>
</evidence>
<sequence>MTPAERARQIDEEEFRHESDQLRARAFAYAEARRKEEAERFKHIRAEADRSYQNRKRKAENPTLPRDRLITFEGVTKQAHEWAKSLDLSHASFVRRCTKFGPEEAIRLGQRKVEHASRTLVTANGERKPLHEWAKQIGITVSGIHRRIRRGMTLEEAVTAPRARRKSSSRNRNRGVVSNLSDLHGTGGGSAAQEISEITFSERAK</sequence>
<name>A0A7W6J999_9HYPH</name>
<accession>A0A7W6J999</accession>
<keyword evidence="3" id="KW-1185">Reference proteome</keyword>
<feature type="region of interest" description="Disordered" evidence="1">
    <location>
        <begin position="157"/>
        <end position="205"/>
    </location>
</feature>
<dbReference type="EMBL" id="JACIEZ010000015">
    <property type="protein sequence ID" value="MBB4067170.1"/>
    <property type="molecule type" value="Genomic_DNA"/>
</dbReference>
<reference evidence="2 3" key="1">
    <citation type="submission" date="2020-08" db="EMBL/GenBank/DDBJ databases">
        <title>Genomic Encyclopedia of Type Strains, Phase IV (KMG-IV): sequencing the most valuable type-strain genomes for metagenomic binning, comparative biology and taxonomic classification.</title>
        <authorList>
            <person name="Goeker M."/>
        </authorList>
    </citation>
    <scope>NUCLEOTIDE SEQUENCE [LARGE SCALE GENOMIC DNA]</scope>
    <source>
        <strain evidence="2 3">DSM 29853</strain>
    </source>
</reference>